<dbReference type="InterPro" id="IPR000914">
    <property type="entry name" value="SBP_5_dom"/>
</dbReference>
<dbReference type="RefSeq" id="WP_205158939.1">
    <property type="nucleotide sequence ID" value="NZ_JAFEUM010000005.1"/>
</dbReference>
<protein>
    <submittedName>
        <fullName evidence="3">ABC transporter substrate-binding protein</fullName>
    </submittedName>
</protein>
<evidence type="ECO:0000259" key="2">
    <source>
        <dbReference type="Pfam" id="PF00496"/>
    </source>
</evidence>
<evidence type="ECO:0000313" key="4">
    <source>
        <dbReference type="Proteomes" id="UP000809621"/>
    </source>
</evidence>
<gene>
    <name evidence="3" type="ORF">JQC93_13405</name>
</gene>
<keyword evidence="4" id="KW-1185">Reference proteome</keyword>
<feature type="signal peptide" evidence="1">
    <location>
        <begin position="1"/>
        <end position="23"/>
    </location>
</feature>
<dbReference type="Gene3D" id="3.10.105.10">
    <property type="entry name" value="Dipeptide-binding Protein, Domain 3"/>
    <property type="match status" value="1"/>
</dbReference>
<organism evidence="3 4">
    <name type="scientific">Vibrio ulleungensis</name>
    <dbReference type="NCBI Taxonomy" id="2807619"/>
    <lineage>
        <taxon>Bacteria</taxon>
        <taxon>Pseudomonadati</taxon>
        <taxon>Pseudomonadota</taxon>
        <taxon>Gammaproteobacteria</taxon>
        <taxon>Vibrionales</taxon>
        <taxon>Vibrionaceae</taxon>
        <taxon>Vibrio</taxon>
    </lineage>
</organism>
<evidence type="ECO:0000256" key="1">
    <source>
        <dbReference type="SAM" id="SignalP"/>
    </source>
</evidence>
<accession>A0ABS2HJV8</accession>
<sequence>MKPTTLLKIAILPSLLSISVAQALPNGASSLPEPAQIPNRLEIKQFMPDELMQVKALESYTEPAWVTEKFVNAGLLPPVKDRLPKEPIVMMTESMPDGVGEYGGVFRHSIGGRPQGWNWAAAQTQGWGGINYTVQQCLTSTGPMYQLKGEALQVLPNLATDWQWSDDKMSLTMNLLEGARWSDGELFTSEDVRFYWEDTVLEERIPSFSSADAIGAGAKLEVVDEYTIRWHFEKPSQNQALYNMSFLTFCPGPAHVLKAHHPKYTEGKTFDDFTNALPADELPAVTMGPWVPTDVKTDQIIVLRRNPYFWKVDEKGQQLPYMDEMHFNLGTWEGRTIQTLAGTADFSNMENPPIYLETLRKLAGDNAKATAMFGPRNLSWAIQMNQNPTMSVADVRQEGIRLLNRDLKFRKAISHAVDRKTLGQALVKGPFTAEYAGGFHPETSFYDADSVVYFGYDQELAKQYLAELGLKDTDGDGILNFTEGPAKGEELEIVLTVGPTSSEAALAENLNSMMGEVGIKIIPRPLDNVQNDAERDRGAFDWRTHRGEKELAIPFQRVEWIAPVAETGPLWHRGSNSDPQQLQDFEKRLAELALEFSSEEDTAKQKALMAEFNTLFTENVYHVGLVSYPGALLVNKRVKNVPNAPILAYQWAEDAVMRERLWVPKADQIAELQPETLPTHSK</sequence>
<dbReference type="PANTHER" id="PTHR30290:SF62">
    <property type="entry name" value="OLIGOPEPTIDE ABC TRANSPORTER, PERIPLASMIC OLIGOPEPTIDE-BINDING PROTEIN"/>
    <property type="match status" value="1"/>
</dbReference>
<dbReference type="PANTHER" id="PTHR30290">
    <property type="entry name" value="PERIPLASMIC BINDING COMPONENT OF ABC TRANSPORTER"/>
    <property type="match status" value="1"/>
</dbReference>
<dbReference type="Proteomes" id="UP000809621">
    <property type="component" value="Unassembled WGS sequence"/>
</dbReference>
<dbReference type="EMBL" id="JAFEUM010000005">
    <property type="protein sequence ID" value="MBM7037406.1"/>
    <property type="molecule type" value="Genomic_DNA"/>
</dbReference>
<dbReference type="Gene3D" id="3.40.190.10">
    <property type="entry name" value="Periplasmic binding protein-like II"/>
    <property type="match status" value="1"/>
</dbReference>
<name>A0ABS2HJV8_9VIBR</name>
<dbReference type="InterPro" id="IPR039424">
    <property type="entry name" value="SBP_5"/>
</dbReference>
<dbReference type="Pfam" id="PF00496">
    <property type="entry name" value="SBP_bac_5"/>
    <property type="match status" value="1"/>
</dbReference>
<comment type="caution">
    <text evidence="3">The sequence shown here is derived from an EMBL/GenBank/DDBJ whole genome shotgun (WGS) entry which is preliminary data.</text>
</comment>
<evidence type="ECO:0000313" key="3">
    <source>
        <dbReference type="EMBL" id="MBM7037406.1"/>
    </source>
</evidence>
<proteinExistence type="predicted"/>
<feature type="chain" id="PRO_5045402131" evidence="1">
    <location>
        <begin position="24"/>
        <end position="682"/>
    </location>
</feature>
<keyword evidence="1" id="KW-0732">Signal</keyword>
<dbReference type="SUPFAM" id="SSF53850">
    <property type="entry name" value="Periplasmic binding protein-like II"/>
    <property type="match status" value="1"/>
</dbReference>
<reference evidence="3 4" key="1">
    <citation type="submission" date="2021-02" db="EMBL/GenBank/DDBJ databases">
        <authorList>
            <person name="Park J.-S."/>
        </authorList>
    </citation>
    <scope>NUCLEOTIDE SEQUENCE [LARGE SCALE GENOMIC DNA]</scope>
    <source>
        <strain evidence="3 4">188UL20-2</strain>
    </source>
</reference>
<feature type="domain" description="Solute-binding protein family 5" evidence="2">
    <location>
        <begin position="154"/>
        <end position="542"/>
    </location>
</feature>